<dbReference type="RefSeq" id="WP_025488750.1">
    <property type="nucleotide sequence ID" value="NZ_CALBAU010000430.1"/>
</dbReference>
<dbReference type="Proteomes" id="UP000260812">
    <property type="component" value="Unassembled WGS sequence"/>
</dbReference>
<sequence>MKDYLVRATAADAQVRAFAATTRQTVETARQNHNTSPVVTAALGRLLTAGAMMGSMLKGKEDLLTLQVTGDGPMGGMTVTADSMGGVKGYANEPQVILPANSQGKLDVGGAVGSGILRVIRDMGLKDPYVGQTALQTGEIAEDLTYYFATSEQVPSSVGLGVLMEKDNTVKQAGGFIVQLMPFAEEETIQKLESNLSKIRSVTSLLDEGVTPEGLLELVLEGMDFQFLETRDVKFACNCSKERVEKALISIGREEIGNMIADGETIEVKCHFCNKGYHFSIPELKGLLEKCGNK</sequence>
<evidence type="ECO:0000256" key="4">
    <source>
        <dbReference type="ARBA" id="ARBA00023186"/>
    </source>
</evidence>
<comment type="PTM">
    <text evidence="6">Under oxidizing conditions two disulfide bonds are formed involving the reactive cysteines. Under reducing conditions zinc is bound to the reactive cysteines and the protein is inactive.</text>
</comment>
<dbReference type="InterPro" id="IPR016154">
    <property type="entry name" value="Heat_shock_Hsp33_C"/>
</dbReference>
<dbReference type="Pfam" id="PF01430">
    <property type="entry name" value="HSP33"/>
    <property type="match status" value="1"/>
</dbReference>
<dbReference type="GO" id="GO:0044183">
    <property type="term" value="F:protein folding chaperone"/>
    <property type="evidence" value="ECO:0007669"/>
    <property type="project" value="TreeGrafter"/>
</dbReference>
<dbReference type="Proteomes" id="UP000261166">
    <property type="component" value="Unassembled WGS sequence"/>
</dbReference>
<evidence type="ECO:0000313" key="10">
    <source>
        <dbReference type="Proteomes" id="UP000261166"/>
    </source>
</evidence>
<dbReference type="SUPFAM" id="SSF118352">
    <property type="entry name" value="HSP33 redox switch-like"/>
    <property type="match status" value="1"/>
</dbReference>
<dbReference type="Gene3D" id="3.55.30.10">
    <property type="entry name" value="Hsp33 domain"/>
    <property type="match status" value="1"/>
</dbReference>
<evidence type="ECO:0000313" key="7">
    <source>
        <dbReference type="EMBL" id="RGE63609.1"/>
    </source>
</evidence>
<gene>
    <name evidence="6 7" type="primary">hslO</name>
    <name evidence="8" type="ORF">DWY69_26390</name>
    <name evidence="7" type="ORF">DXC51_06620</name>
</gene>
<dbReference type="SUPFAM" id="SSF64397">
    <property type="entry name" value="Hsp33 domain"/>
    <property type="match status" value="1"/>
</dbReference>
<dbReference type="GO" id="GO:0005737">
    <property type="term" value="C:cytoplasm"/>
    <property type="evidence" value="ECO:0007669"/>
    <property type="project" value="UniProtKB-SubCell"/>
</dbReference>
<dbReference type="Gene3D" id="3.90.1280.10">
    <property type="entry name" value="HSP33 redox switch-like"/>
    <property type="match status" value="1"/>
</dbReference>
<dbReference type="NCBIfam" id="NF001033">
    <property type="entry name" value="PRK00114.1"/>
    <property type="match status" value="1"/>
</dbReference>
<dbReference type="GeneID" id="97986559"/>
<keyword evidence="4 6" id="KW-0143">Chaperone</keyword>
<dbReference type="HAMAP" id="MF_00117">
    <property type="entry name" value="HslO"/>
    <property type="match status" value="1"/>
</dbReference>
<dbReference type="GO" id="GO:0051082">
    <property type="term" value="F:unfolded protein binding"/>
    <property type="evidence" value="ECO:0007669"/>
    <property type="project" value="UniProtKB-UniRule"/>
</dbReference>
<keyword evidence="5 6" id="KW-0676">Redox-active center</keyword>
<dbReference type="PIRSF" id="PIRSF005261">
    <property type="entry name" value="Heat_shock_Hsp33"/>
    <property type="match status" value="1"/>
</dbReference>
<evidence type="ECO:0000256" key="6">
    <source>
        <dbReference type="HAMAP-Rule" id="MF_00117"/>
    </source>
</evidence>
<name>A0A3E3I963_9FIRM</name>
<accession>A0A3E3I963</accession>
<dbReference type="CDD" id="cd00498">
    <property type="entry name" value="Hsp33"/>
    <property type="match status" value="1"/>
</dbReference>
<comment type="subcellular location">
    <subcellularLocation>
        <location evidence="6">Cytoplasm</location>
    </subcellularLocation>
</comment>
<evidence type="ECO:0000256" key="1">
    <source>
        <dbReference type="ARBA" id="ARBA00022490"/>
    </source>
</evidence>
<dbReference type="GO" id="GO:0042026">
    <property type="term" value="P:protein refolding"/>
    <property type="evidence" value="ECO:0007669"/>
    <property type="project" value="TreeGrafter"/>
</dbReference>
<feature type="disulfide bond" description="Redox-active" evidence="6">
    <location>
        <begin position="237"/>
        <end position="239"/>
    </location>
</feature>
<keyword evidence="3 6" id="KW-1015">Disulfide bond</keyword>
<keyword evidence="9" id="KW-1185">Reference proteome</keyword>
<organism evidence="7 9">
    <name type="scientific">Eisenbergiella massiliensis</name>
    <dbReference type="NCBI Taxonomy" id="1720294"/>
    <lineage>
        <taxon>Bacteria</taxon>
        <taxon>Bacillati</taxon>
        <taxon>Bacillota</taxon>
        <taxon>Clostridia</taxon>
        <taxon>Lachnospirales</taxon>
        <taxon>Lachnospiraceae</taxon>
        <taxon>Eisenbergiella</taxon>
    </lineage>
</organism>
<comment type="caution">
    <text evidence="7">The sequence shown here is derived from an EMBL/GenBank/DDBJ whole genome shotgun (WGS) entry which is preliminary data.</text>
</comment>
<evidence type="ECO:0000313" key="8">
    <source>
        <dbReference type="EMBL" id="RGE64720.1"/>
    </source>
</evidence>
<reference evidence="7 10" key="1">
    <citation type="submission" date="2018-08" db="EMBL/GenBank/DDBJ databases">
        <title>A genome reference for cultivated species of the human gut microbiota.</title>
        <authorList>
            <person name="Zou Y."/>
            <person name="Xue W."/>
            <person name="Luo G."/>
        </authorList>
    </citation>
    <scope>NUCLEOTIDE SEQUENCE [LARGE SCALE GENOMIC DNA]</scope>
    <source>
        <strain evidence="8 10">AF26-4BH</strain>
        <strain evidence="7">TF05-5AC</strain>
    </source>
</reference>
<evidence type="ECO:0000256" key="5">
    <source>
        <dbReference type="ARBA" id="ARBA00023284"/>
    </source>
</evidence>
<keyword evidence="1 6" id="KW-0963">Cytoplasm</keyword>
<dbReference type="InterPro" id="IPR016153">
    <property type="entry name" value="Heat_shock_Hsp33_N"/>
</dbReference>
<comment type="similarity">
    <text evidence="6">Belongs to the HSP33 family.</text>
</comment>
<dbReference type="EMBL" id="QVLV01000003">
    <property type="protein sequence ID" value="RGE63609.1"/>
    <property type="molecule type" value="Genomic_DNA"/>
</dbReference>
<dbReference type="PANTHER" id="PTHR30111">
    <property type="entry name" value="33 KDA CHAPERONIN"/>
    <property type="match status" value="1"/>
</dbReference>
<dbReference type="AlphaFoldDB" id="A0A3E3I963"/>
<feature type="disulfide bond" description="Redox-active" evidence="6">
    <location>
        <begin position="270"/>
        <end position="273"/>
    </location>
</feature>
<dbReference type="EMBL" id="QVLU01000037">
    <property type="protein sequence ID" value="RGE64720.1"/>
    <property type="molecule type" value="Genomic_DNA"/>
</dbReference>
<dbReference type="PANTHER" id="PTHR30111:SF1">
    <property type="entry name" value="33 KDA CHAPERONIN"/>
    <property type="match status" value="1"/>
</dbReference>
<dbReference type="OrthoDB" id="9776534at2"/>
<keyword evidence="2 6" id="KW-0862">Zinc</keyword>
<proteinExistence type="inferred from homology"/>
<comment type="function">
    <text evidence="6">Redox regulated molecular chaperone. Protects both thermally unfolding and oxidatively damaged proteins from irreversible aggregation. Plays an important role in the bacterial defense system toward oxidative stress.</text>
</comment>
<dbReference type="InterPro" id="IPR000397">
    <property type="entry name" value="Heat_shock_Hsp33"/>
</dbReference>
<protein>
    <recommendedName>
        <fullName evidence="6">33 kDa chaperonin</fullName>
    </recommendedName>
    <alternativeName>
        <fullName evidence="6">Heat shock protein 33 homolog</fullName>
        <shortName evidence="6">HSP33</shortName>
    </alternativeName>
</protein>
<evidence type="ECO:0000313" key="9">
    <source>
        <dbReference type="Proteomes" id="UP000260812"/>
    </source>
</evidence>
<evidence type="ECO:0000256" key="2">
    <source>
        <dbReference type="ARBA" id="ARBA00022833"/>
    </source>
</evidence>
<evidence type="ECO:0000256" key="3">
    <source>
        <dbReference type="ARBA" id="ARBA00023157"/>
    </source>
</evidence>